<dbReference type="OrthoDB" id="4184921at2"/>
<dbReference type="PANTHER" id="PTHR43133">
    <property type="entry name" value="RNA POLYMERASE ECF-TYPE SIGMA FACTO"/>
    <property type="match status" value="1"/>
</dbReference>
<dbReference type="PANTHER" id="PTHR43133:SF8">
    <property type="entry name" value="RNA POLYMERASE SIGMA FACTOR HI_1459-RELATED"/>
    <property type="match status" value="1"/>
</dbReference>
<reference evidence="9" key="1">
    <citation type="submission" date="2019-09" db="EMBL/GenBank/DDBJ databases">
        <title>Mumia zhuanghuii sp. nov. isolated from the intestinal contents of plateau pika (Ochotona curzoniae) in the Qinghai-Tibet plateau of China.</title>
        <authorList>
            <person name="Tian Z."/>
        </authorList>
    </citation>
    <scope>NUCLEOTIDE SEQUENCE [LARGE SCALE GENOMIC DNA]</scope>
    <source>
        <strain evidence="9">JCM 30598</strain>
    </source>
</reference>
<proteinExistence type="inferred from homology"/>
<dbReference type="InterPro" id="IPR014284">
    <property type="entry name" value="RNA_pol_sigma-70_dom"/>
</dbReference>
<dbReference type="InterPro" id="IPR013325">
    <property type="entry name" value="RNA_pol_sigma_r2"/>
</dbReference>
<evidence type="ECO:0000256" key="1">
    <source>
        <dbReference type="ARBA" id="ARBA00010641"/>
    </source>
</evidence>
<dbReference type="InterPro" id="IPR039425">
    <property type="entry name" value="RNA_pol_sigma-70-like"/>
</dbReference>
<dbReference type="Gene3D" id="1.10.10.10">
    <property type="entry name" value="Winged helix-like DNA-binding domain superfamily/Winged helix DNA-binding domain"/>
    <property type="match status" value="1"/>
</dbReference>
<evidence type="ECO:0000256" key="4">
    <source>
        <dbReference type="ARBA" id="ARBA00023125"/>
    </source>
</evidence>
<dbReference type="GO" id="GO:0016987">
    <property type="term" value="F:sigma factor activity"/>
    <property type="evidence" value="ECO:0007669"/>
    <property type="project" value="UniProtKB-KW"/>
</dbReference>
<gene>
    <name evidence="8" type="ORF">F6B43_19080</name>
</gene>
<evidence type="ECO:0000259" key="6">
    <source>
        <dbReference type="Pfam" id="PF04542"/>
    </source>
</evidence>
<keyword evidence="4" id="KW-0238">DNA-binding</keyword>
<organism evidence="8 9">
    <name type="scientific">Microbacterium rhizomatis</name>
    <dbReference type="NCBI Taxonomy" id="1631477"/>
    <lineage>
        <taxon>Bacteria</taxon>
        <taxon>Bacillati</taxon>
        <taxon>Actinomycetota</taxon>
        <taxon>Actinomycetes</taxon>
        <taxon>Micrococcales</taxon>
        <taxon>Microbacteriaceae</taxon>
        <taxon>Microbacterium</taxon>
    </lineage>
</organism>
<dbReference type="Gene3D" id="1.10.1740.10">
    <property type="match status" value="1"/>
</dbReference>
<dbReference type="InterPro" id="IPR036388">
    <property type="entry name" value="WH-like_DNA-bd_sf"/>
</dbReference>
<dbReference type="SUPFAM" id="SSF88946">
    <property type="entry name" value="Sigma2 domain of RNA polymerase sigma factors"/>
    <property type="match status" value="1"/>
</dbReference>
<dbReference type="Pfam" id="PF04542">
    <property type="entry name" value="Sigma70_r2"/>
    <property type="match status" value="1"/>
</dbReference>
<dbReference type="InterPro" id="IPR013249">
    <property type="entry name" value="RNA_pol_sigma70_r4_t2"/>
</dbReference>
<evidence type="ECO:0000256" key="2">
    <source>
        <dbReference type="ARBA" id="ARBA00023015"/>
    </source>
</evidence>
<dbReference type="InterPro" id="IPR007627">
    <property type="entry name" value="RNA_pol_sigma70_r2"/>
</dbReference>
<evidence type="ECO:0000256" key="3">
    <source>
        <dbReference type="ARBA" id="ARBA00023082"/>
    </source>
</evidence>
<keyword evidence="9" id="KW-1185">Reference proteome</keyword>
<dbReference type="InterPro" id="IPR013324">
    <property type="entry name" value="RNA_pol_sigma_r3/r4-like"/>
</dbReference>
<evidence type="ECO:0000313" key="8">
    <source>
        <dbReference type="EMBL" id="KAA9104780.1"/>
    </source>
</evidence>
<sequence length="289" mass="32653">MVSAVAAGAVTAAAPIMSRDAARAASGRFMMLVCSLRIEDLRSEPCDDRCSHARPRRILRPFGPNGQPLRQIHPVREHGVLERVVCRREWQVVEPARASQDRQHLASADHVEDDVPLLLRLRDGDDTALSELHERHVRAVYLLARSKLDSASDAEEVTQDAFLLLWRKCRRVDLAGTSCLPWLLTTANYLALNVQRASRRRTQRVTTALSEDDLASPREVDAEAARNMELEQVRRIVAALPQIDQDVFRLCMVEGLSYKQAAHHLRTSHSAVRNRLSRVRGALRKQMDR</sequence>
<dbReference type="AlphaFoldDB" id="A0A5J5IW67"/>
<dbReference type="GO" id="GO:0006352">
    <property type="term" value="P:DNA-templated transcription initiation"/>
    <property type="evidence" value="ECO:0007669"/>
    <property type="project" value="InterPro"/>
</dbReference>
<dbReference type="NCBIfam" id="TIGR02937">
    <property type="entry name" value="sigma70-ECF"/>
    <property type="match status" value="1"/>
</dbReference>
<keyword evidence="5" id="KW-0804">Transcription</keyword>
<feature type="domain" description="RNA polymerase sigma-70 region 2" evidence="6">
    <location>
        <begin position="132"/>
        <end position="200"/>
    </location>
</feature>
<evidence type="ECO:0000259" key="7">
    <source>
        <dbReference type="Pfam" id="PF08281"/>
    </source>
</evidence>
<name>A0A5J5IW67_9MICO</name>
<protein>
    <submittedName>
        <fullName evidence="8">RNA polymerase sigma factor</fullName>
    </submittedName>
</protein>
<accession>A0A5J5IW67</accession>
<dbReference type="Proteomes" id="UP000325827">
    <property type="component" value="Unassembled WGS sequence"/>
</dbReference>
<dbReference type="GO" id="GO:0003677">
    <property type="term" value="F:DNA binding"/>
    <property type="evidence" value="ECO:0007669"/>
    <property type="project" value="UniProtKB-KW"/>
</dbReference>
<keyword evidence="2" id="KW-0805">Transcription regulation</keyword>
<dbReference type="SUPFAM" id="SSF88659">
    <property type="entry name" value="Sigma3 and sigma4 domains of RNA polymerase sigma factors"/>
    <property type="match status" value="1"/>
</dbReference>
<dbReference type="EMBL" id="VYSA01000007">
    <property type="protein sequence ID" value="KAA9104780.1"/>
    <property type="molecule type" value="Genomic_DNA"/>
</dbReference>
<dbReference type="Pfam" id="PF08281">
    <property type="entry name" value="Sigma70_r4_2"/>
    <property type="match status" value="1"/>
</dbReference>
<comment type="caution">
    <text evidence="8">The sequence shown here is derived from an EMBL/GenBank/DDBJ whole genome shotgun (WGS) entry which is preliminary data.</text>
</comment>
<comment type="similarity">
    <text evidence="1">Belongs to the sigma-70 factor family. ECF subfamily.</text>
</comment>
<evidence type="ECO:0000256" key="5">
    <source>
        <dbReference type="ARBA" id="ARBA00023163"/>
    </source>
</evidence>
<feature type="domain" description="RNA polymerase sigma factor 70 region 4 type 2" evidence="7">
    <location>
        <begin position="231"/>
        <end position="283"/>
    </location>
</feature>
<keyword evidence="3" id="KW-0731">Sigma factor</keyword>
<evidence type="ECO:0000313" key="9">
    <source>
        <dbReference type="Proteomes" id="UP000325827"/>
    </source>
</evidence>